<evidence type="ECO:0000256" key="5">
    <source>
        <dbReference type="PROSITE-ProRule" id="PRU01248"/>
    </source>
</evidence>
<proteinExistence type="inferred from homology"/>
<dbReference type="Gene3D" id="1.10.443.10">
    <property type="entry name" value="Intergrase catalytic core"/>
    <property type="match status" value="1"/>
</dbReference>
<evidence type="ECO:0000256" key="3">
    <source>
        <dbReference type="ARBA" id="ARBA00023125"/>
    </source>
</evidence>
<comment type="similarity">
    <text evidence="1">Belongs to the 'phage' integrase family.</text>
</comment>
<dbReference type="PROSITE" id="PS51900">
    <property type="entry name" value="CB"/>
    <property type="match status" value="1"/>
</dbReference>
<dbReference type="CDD" id="cd01189">
    <property type="entry name" value="INT_ICEBs1_C_like"/>
    <property type="match status" value="1"/>
</dbReference>
<dbReference type="PROSITE" id="PS51898">
    <property type="entry name" value="TYR_RECOMBINASE"/>
    <property type="match status" value="1"/>
</dbReference>
<feature type="domain" description="Core-binding (CB)" evidence="7">
    <location>
        <begin position="62"/>
        <end position="146"/>
    </location>
</feature>
<keyword evidence="3 5" id="KW-0238">DNA-binding</keyword>
<dbReference type="RefSeq" id="WP_268007403.1">
    <property type="nucleotide sequence ID" value="NZ_BSUT01000001.1"/>
</dbReference>
<dbReference type="Pfam" id="PF14657">
    <property type="entry name" value="Arm-DNA-bind_4"/>
    <property type="match status" value="1"/>
</dbReference>
<organism evidence="8 9">
    <name type="scientific">Alicyclobacillus fastidiosus</name>
    <dbReference type="NCBI Taxonomy" id="392011"/>
    <lineage>
        <taxon>Bacteria</taxon>
        <taxon>Bacillati</taxon>
        <taxon>Bacillota</taxon>
        <taxon>Bacilli</taxon>
        <taxon>Bacillales</taxon>
        <taxon>Alicyclobacillaceae</taxon>
        <taxon>Alicyclobacillus</taxon>
    </lineage>
</organism>
<evidence type="ECO:0000259" key="6">
    <source>
        <dbReference type="PROSITE" id="PS51898"/>
    </source>
</evidence>
<dbReference type="Gene3D" id="1.10.150.130">
    <property type="match status" value="1"/>
</dbReference>
<feature type="domain" description="Tyr recombinase" evidence="6">
    <location>
        <begin position="167"/>
        <end position="366"/>
    </location>
</feature>
<name>A0ABY6ZKT9_9BACL</name>
<keyword evidence="4" id="KW-0233">DNA recombination</keyword>
<dbReference type="EMBL" id="CP104067">
    <property type="protein sequence ID" value="WAH43523.1"/>
    <property type="molecule type" value="Genomic_DNA"/>
</dbReference>
<dbReference type="InterPro" id="IPR011010">
    <property type="entry name" value="DNA_brk_join_enz"/>
</dbReference>
<gene>
    <name evidence="8" type="ORF">NZD89_09140</name>
</gene>
<dbReference type="InterPro" id="IPR050090">
    <property type="entry name" value="Tyrosine_recombinase_XerCD"/>
</dbReference>
<dbReference type="SUPFAM" id="SSF56349">
    <property type="entry name" value="DNA breaking-rejoining enzymes"/>
    <property type="match status" value="1"/>
</dbReference>
<dbReference type="InterPro" id="IPR002104">
    <property type="entry name" value="Integrase_catalytic"/>
</dbReference>
<dbReference type="Pfam" id="PF00589">
    <property type="entry name" value="Phage_integrase"/>
    <property type="match status" value="1"/>
</dbReference>
<dbReference type="InterPro" id="IPR028259">
    <property type="entry name" value="AP2-like_int_N"/>
</dbReference>
<reference evidence="8" key="1">
    <citation type="submission" date="2022-08" db="EMBL/GenBank/DDBJ databases">
        <title>Alicyclobacillus fastidiosus DSM 17978, complete genome.</title>
        <authorList>
            <person name="Wang Q."/>
            <person name="Cai R."/>
            <person name="Wang Z."/>
        </authorList>
    </citation>
    <scope>NUCLEOTIDE SEQUENCE</scope>
    <source>
        <strain evidence="8">DSM 17978</strain>
    </source>
</reference>
<protein>
    <submittedName>
        <fullName evidence="8">Site-specific integrase</fullName>
    </submittedName>
</protein>
<evidence type="ECO:0000256" key="4">
    <source>
        <dbReference type="ARBA" id="ARBA00023172"/>
    </source>
</evidence>
<dbReference type="InterPro" id="IPR010998">
    <property type="entry name" value="Integrase_recombinase_N"/>
</dbReference>
<evidence type="ECO:0000259" key="7">
    <source>
        <dbReference type="PROSITE" id="PS51900"/>
    </source>
</evidence>
<keyword evidence="9" id="KW-1185">Reference proteome</keyword>
<evidence type="ECO:0000256" key="2">
    <source>
        <dbReference type="ARBA" id="ARBA00022908"/>
    </source>
</evidence>
<evidence type="ECO:0000313" key="8">
    <source>
        <dbReference type="EMBL" id="WAH43523.1"/>
    </source>
</evidence>
<dbReference type="PANTHER" id="PTHR30349">
    <property type="entry name" value="PHAGE INTEGRASE-RELATED"/>
    <property type="match status" value="1"/>
</dbReference>
<dbReference type="InterPro" id="IPR044068">
    <property type="entry name" value="CB"/>
</dbReference>
<evidence type="ECO:0000256" key="1">
    <source>
        <dbReference type="ARBA" id="ARBA00008857"/>
    </source>
</evidence>
<accession>A0ABY6ZKT9</accession>
<dbReference type="Pfam" id="PF14659">
    <property type="entry name" value="Phage_int_SAM_3"/>
    <property type="match status" value="1"/>
</dbReference>
<sequence length="377" mass="43848">MRGHVRKRGKKWAIVVFIGIDDAGKRKYKWFSGYETKKEAERDLPKKLQEVGDIGFGVADDEALESFINRWLEDKATQVRPNTMRSYRWPVNSYIIPKLGNLKLSKITPRHLQNLYTSMRTGEKSVSNRTIQLTHVILHDALDRAVKWGILSRNVAEAVEPPKVERRHTTIWTLDQALNFLQINRPHEDRCWIGFYIAIMTGMRQGEILALKWSDIDFDRGFIRIQRTLSWVNGIPIFQDPKTEKSRRSVAMFEDLGKTLTNHRRKQIAEKLQMGLAYEDNDLVIARIDGRPMHQRTFADAWYRSLKRTDLPHIRFHDLRHTHASILLEQDVHLKVVSERLGHSTISITADLYSHVLPGLQKRAADTFGEAVRKTQK</sequence>
<dbReference type="InterPro" id="IPR004107">
    <property type="entry name" value="Integrase_SAM-like_N"/>
</dbReference>
<keyword evidence="2" id="KW-0229">DNA integration</keyword>
<dbReference type="PANTHER" id="PTHR30349:SF41">
    <property type="entry name" value="INTEGRASE_RECOMBINASE PROTEIN MJ0367-RELATED"/>
    <property type="match status" value="1"/>
</dbReference>
<dbReference type="Proteomes" id="UP001164761">
    <property type="component" value="Chromosome"/>
</dbReference>
<evidence type="ECO:0000313" key="9">
    <source>
        <dbReference type="Proteomes" id="UP001164761"/>
    </source>
</evidence>
<dbReference type="InterPro" id="IPR013762">
    <property type="entry name" value="Integrase-like_cat_sf"/>
</dbReference>